<sequence>MEAVARWPQLPQYSVGFEGGFRSIVSTMTKTDDGRIRLELNLRALESRYKQTGGDFINYTVTPSSSHKIWLSQSPKIFNELNVTDPEEERYSTFEPIYDVRIEPRTRSGRRKQRISKDTFERIRGVGIKPRAN</sequence>
<reference evidence="1 2" key="1">
    <citation type="submission" date="2024-01" db="EMBL/GenBank/DDBJ databases">
        <title>A draft genome for a cacao thread blight-causing isolate of Paramarasmius palmivorus.</title>
        <authorList>
            <person name="Baruah I.K."/>
            <person name="Bukari Y."/>
            <person name="Amoako-Attah I."/>
            <person name="Meinhardt L.W."/>
            <person name="Bailey B.A."/>
            <person name="Cohen S.P."/>
        </authorList>
    </citation>
    <scope>NUCLEOTIDE SEQUENCE [LARGE SCALE GENOMIC DNA]</scope>
    <source>
        <strain evidence="1 2">GH-12</strain>
    </source>
</reference>
<evidence type="ECO:0000313" key="2">
    <source>
        <dbReference type="Proteomes" id="UP001383192"/>
    </source>
</evidence>
<evidence type="ECO:0000313" key="1">
    <source>
        <dbReference type="EMBL" id="KAK7021086.1"/>
    </source>
</evidence>
<keyword evidence="2" id="KW-1185">Reference proteome</keyword>
<organism evidence="1 2">
    <name type="scientific">Paramarasmius palmivorus</name>
    <dbReference type="NCBI Taxonomy" id="297713"/>
    <lineage>
        <taxon>Eukaryota</taxon>
        <taxon>Fungi</taxon>
        <taxon>Dikarya</taxon>
        <taxon>Basidiomycota</taxon>
        <taxon>Agaricomycotina</taxon>
        <taxon>Agaricomycetes</taxon>
        <taxon>Agaricomycetidae</taxon>
        <taxon>Agaricales</taxon>
        <taxon>Marasmiineae</taxon>
        <taxon>Marasmiaceae</taxon>
        <taxon>Paramarasmius</taxon>
    </lineage>
</organism>
<dbReference type="EMBL" id="JAYKXP010000176">
    <property type="protein sequence ID" value="KAK7021086.1"/>
    <property type="molecule type" value="Genomic_DNA"/>
</dbReference>
<gene>
    <name evidence="1" type="ORF">VNI00_017532</name>
</gene>
<dbReference type="AlphaFoldDB" id="A0AAW0B4Y8"/>
<dbReference type="Proteomes" id="UP001383192">
    <property type="component" value="Unassembled WGS sequence"/>
</dbReference>
<name>A0AAW0B4Y8_9AGAR</name>
<accession>A0AAW0B4Y8</accession>
<comment type="caution">
    <text evidence="1">The sequence shown here is derived from an EMBL/GenBank/DDBJ whole genome shotgun (WGS) entry which is preliminary data.</text>
</comment>
<proteinExistence type="predicted"/>
<protein>
    <submittedName>
        <fullName evidence="1">Uncharacterized protein</fullName>
    </submittedName>
</protein>